<dbReference type="EMBL" id="CAJNOJ010000661">
    <property type="protein sequence ID" value="CAF1505628.1"/>
    <property type="molecule type" value="Genomic_DNA"/>
</dbReference>
<keyword evidence="1" id="KW-0479">Metal-binding</keyword>
<evidence type="ECO:0000313" key="6">
    <source>
        <dbReference type="EMBL" id="CAF1505628.1"/>
    </source>
</evidence>
<dbReference type="InterPro" id="IPR018289">
    <property type="entry name" value="MULE_transposase_dom"/>
</dbReference>
<organism evidence="6 7">
    <name type="scientific">Adineta ricciae</name>
    <name type="common">Rotifer</name>
    <dbReference type="NCBI Taxonomy" id="249248"/>
    <lineage>
        <taxon>Eukaryota</taxon>
        <taxon>Metazoa</taxon>
        <taxon>Spiralia</taxon>
        <taxon>Gnathifera</taxon>
        <taxon>Rotifera</taxon>
        <taxon>Eurotatoria</taxon>
        <taxon>Bdelloidea</taxon>
        <taxon>Adinetida</taxon>
        <taxon>Adinetidae</taxon>
        <taxon>Adineta</taxon>
    </lineage>
</organism>
<dbReference type="GO" id="GO:0008270">
    <property type="term" value="F:zinc ion binding"/>
    <property type="evidence" value="ECO:0007669"/>
    <property type="project" value="UniProtKB-KW"/>
</dbReference>
<keyword evidence="2" id="KW-0863">Zinc-finger</keyword>
<evidence type="ECO:0000256" key="1">
    <source>
        <dbReference type="ARBA" id="ARBA00022723"/>
    </source>
</evidence>
<sequence>MSNCMNTLSFVKSNKGHRQLVRNGYIYKLNRQTSTKMYWICKHQGCTATVHIDKTDNYLQSNGEHNHLIESEELEVQRFRIGLKDRVINETAPIPKIFDEEIAKARFSSNALANVPMFRDIQPGLNQARRKLTPSLPGSISFDIPDSYRSTACGEKFLTSYLCYFSYLEPGLNQARRKLTPSLPGSISFDIPDSYRSTACGEKFLVCDTLVGRKKRLLIFASPKQLELLFNSSILFMDGTFSSTPPHFDQVFIMHVLKFESSLPCCFGLLPDRKKSTYQQLFQELKGVAVSMNRIWKPERIITDFEPSLISAIPAEFPDAIHQGCFFHHNQALYQRIQSLGLATAYAEDDEIRSFCRKLMALPMLPLDVVETSFYQLRTALNNRQKEELRQLFLYYNDYWMNKVPINMWNVHGCQHRTNNVCYHNRLNRRLERAHANIWTFIRCIASEESRFQHFLIQLETGAQRRAKTNATDAIQKRVDALNERYEKQEIDAENLLCGLALLVDKK</sequence>
<dbReference type="Gene3D" id="2.20.25.240">
    <property type="match status" value="1"/>
</dbReference>
<dbReference type="AlphaFoldDB" id="A0A815TP06"/>
<gene>
    <name evidence="6" type="ORF">EDS130_LOCUS42911</name>
</gene>
<evidence type="ECO:0000313" key="7">
    <source>
        <dbReference type="Proteomes" id="UP000663852"/>
    </source>
</evidence>
<dbReference type="PANTHER" id="PTHR47160">
    <property type="entry name" value="PUTATIVE-RELATED"/>
    <property type="match status" value="1"/>
</dbReference>
<name>A0A815TP06_ADIRI</name>
<dbReference type="InterPro" id="IPR007588">
    <property type="entry name" value="Znf_FLYWCH"/>
</dbReference>
<protein>
    <recommendedName>
        <fullName evidence="8">MULE transposase domain-containing protein</fullName>
    </recommendedName>
</protein>
<dbReference type="Pfam" id="PF04500">
    <property type="entry name" value="FLYWCH"/>
    <property type="match status" value="1"/>
</dbReference>
<dbReference type="PANTHER" id="PTHR47160:SF10">
    <property type="entry name" value="MULE TRANSPOSASE DOMAIN-CONTAINING PROTEIN"/>
    <property type="match status" value="1"/>
</dbReference>
<dbReference type="Pfam" id="PF10551">
    <property type="entry name" value="MULE"/>
    <property type="match status" value="1"/>
</dbReference>
<dbReference type="Proteomes" id="UP000663852">
    <property type="component" value="Unassembled WGS sequence"/>
</dbReference>
<feature type="domain" description="MULE transposase" evidence="5">
    <location>
        <begin position="235"/>
        <end position="331"/>
    </location>
</feature>
<evidence type="ECO:0000256" key="2">
    <source>
        <dbReference type="ARBA" id="ARBA00022771"/>
    </source>
</evidence>
<comment type="caution">
    <text evidence="6">The sequence shown here is derived from an EMBL/GenBank/DDBJ whole genome shotgun (WGS) entry which is preliminary data.</text>
</comment>
<evidence type="ECO:0000256" key="3">
    <source>
        <dbReference type="ARBA" id="ARBA00022833"/>
    </source>
</evidence>
<reference evidence="6" key="1">
    <citation type="submission" date="2021-02" db="EMBL/GenBank/DDBJ databases">
        <authorList>
            <person name="Nowell W R."/>
        </authorList>
    </citation>
    <scope>NUCLEOTIDE SEQUENCE</scope>
</reference>
<evidence type="ECO:0008006" key="8">
    <source>
        <dbReference type="Google" id="ProtNLM"/>
    </source>
</evidence>
<feature type="domain" description="FLYWCH-type" evidence="4">
    <location>
        <begin position="10"/>
        <end position="67"/>
    </location>
</feature>
<proteinExistence type="predicted"/>
<dbReference type="OrthoDB" id="10002450at2759"/>
<keyword evidence="3" id="KW-0862">Zinc</keyword>
<accession>A0A815TP06</accession>
<evidence type="ECO:0000259" key="4">
    <source>
        <dbReference type="Pfam" id="PF04500"/>
    </source>
</evidence>
<evidence type="ECO:0000259" key="5">
    <source>
        <dbReference type="Pfam" id="PF10551"/>
    </source>
</evidence>